<dbReference type="EMBL" id="QGHV01000035">
    <property type="protein sequence ID" value="PWT37216.1"/>
    <property type="molecule type" value="Genomic_DNA"/>
</dbReference>
<dbReference type="AlphaFoldDB" id="A0ABD6Y6B6"/>
<accession>A0ABD6Y6B6</accession>
<evidence type="ECO:0000256" key="1">
    <source>
        <dbReference type="ARBA" id="ARBA00008950"/>
    </source>
</evidence>
<evidence type="ECO:0000313" key="5">
    <source>
        <dbReference type="Proteomes" id="UP000245735"/>
    </source>
</evidence>
<dbReference type="Gene3D" id="3.60.21.10">
    <property type="match status" value="1"/>
</dbReference>
<dbReference type="Proteomes" id="UP000245735">
    <property type="component" value="Unassembled WGS sequence"/>
</dbReference>
<comment type="caution">
    <text evidence="4">The sequence shown here is derived from an EMBL/GenBank/DDBJ whole genome shotgun (WGS) entry which is preliminary data.</text>
</comment>
<dbReference type="Pfam" id="PF12850">
    <property type="entry name" value="Metallophos_2"/>
    <property type="match status" value="1"/>
</dbReference>
<keyword evidence="2" id="KW-0175">Coiled coil</keyword>
<feature type="domain" description="Calcineurin-like phosphoesterase" evidence="3">
    <location>
        <begin position="184"/>
        <end position="320"/>
    </location>
</feature>
<dbReference type="SUPFAM" id="SSF56300">
    <property type="entry name" value="Metallo-dependent phosphatases"/>
    <property type="match status" value="1"/>
</dbReference>
<evidence type="ECO:0000256" key="2">
    <source>
        <dbReference type="SAM" id="Coils"/>
    </source>
</evidence>
<gene>
    <name evidence="4" type="ORF">DKZ35_06470</name>
</gene>
<organism evidence="4 5">
    <name type="scientific">Limosilactobacillus reuteri</name>
    <name type="common">Lactobacillus reuteri</name>
    <dbReference type="NCBI Taxonomy" id="1598"/>
    <lineage>
        <taxon>Bacteria</taxon>
        <taxon>Bacillati</taxon>
        <taxon>Bacillota</taxon>
        <taxon>Bacilli</taxon>
        <taxon>Lactobacillales</taxon>
        <taxon>Lactobacillaceae</taxon>
        <taxon>Limosilactobacillus</taxon>
    </lineage>
</organism>
<proteinExistence type="inferred from homology"/>
<dbReference type="InterPro" id="IPR024654">
    <property type="entry name" value="Calcineurin-like_PHP_lpxH"/>
</dbReference>
<protein>
    <recommendedName>
        <fullName evidence="3">Calcineurin-like phosphoesterase domain-containing protein</fullName>
    </recommendedName>
</protein>
<dbReference type="InterPro" id="IPR029052">
    <property type="entry name" value="Metallo-depent_PP-like"/>
</dbReference>
<comment type="similarity">
    <text evidence="1">Belongs to the metallophosphoesterase superfamily. YfcE family.</text>
</comment>
<evidence type="ECO:0000313" key="4">
    <source>
        <dbReference type="EMBL" id="PWT37216.1"/>
    </source>
</evidence>
<sequence>MRKQGWDNSDTNENYRNLVKSYQKKQGLLPDAHKYAELVSINQLRAIQSELGALNSKKLEVQEENRKLRRMIRQVNKDVIFVNELKEAIKNATFITATNPVILPDLHGNENNIIACLSDIHYGAYVDIAENYYDTETVGKLLDIYADKLIQIANKEMVGRIDIVNLGDIVEHAYMRNQNLYDSEETLSEQIVHVTELIIKFIQKLREHVELITYRAIAGNHDRMQGDKNSNLNADHAVNISNQIIKLWIKYSQSDVKFVEAEDYFTDININGWQFAFVHGDRNNLLKKTTLAELSEQHDKHYDAIIGGHIHHQTLLEVGDNRYQASFGSIKGMDEYSLKLGAKASRSQGFVLISNSGFEIRKVQL</sequence>
<name>A0ABD6Y6B6_LIMRT</name>
<feature type="coiled-coil region" evidence="2">
    <location>
        <begin position="44"/>
        <end position="78"/>
    </location>
</feature>
<reference evidence="5" key="1">
    <citation type="journal article" date="2018" name="Front. Microbiol.">
        <title>Comparative Genomics of the Herbivore Gut Symbiont Lactobacillus reuteri Reveals Genetic Diversity and Lifestyle Adaptation.</title>
        <authorList>
            <person name="Zhao J."/>
        </authorList>
    </citation>
    <scope>NUCLEOTIDE SEQUENCE [LARGE SCALE GENOMIC DNA]</scope>
    <source>
        <strain evidence="5">LR9</strain>
    </source>
</reference>
<evidence type="ECO:0000259" key="3">
    <source>
        <dbReference type="Pfam" id="PF12850"/>
    </source>
</evidence>